<accession>A0A1G6QEH7</accession>
<reference evidence="8" key="1">
    <citation type="submission" date="2016-10" db="EMBL/GenBank/DDBJ databases">
        <authorList>
            <person name="Varghese N."/>
            <person name="Submissions S."/>
        </authorList>
    </citation>
    <scope>NUCLEOTIDE SEQUENCE [LARGE SCALE GENOMIC DNA]</scope>
    <source>
        <strain evidence="8">DSM 25811 / CCM 8410 / LMG 26954 / E90</strain>
    </source>
</reference>
<proteinExistence type="predicted"/>
<feature type="transmembrane region" description="Helical" evidence="5">
    <location>
        <begin position="35"/>
        <end position="54"/>
    </location>
</feature>
<keyword evidence="2 5" id="KW-0812">Transmembrane</keyword>
<protein>
    <submittedName>
        <fullName evidence="7">Yip1 domain-containing protein</fullName>
    </submittedName>
</protein>
<dbReference type="Pfam" id="PF04893">
    <property type="entry name" value="Yip1"/>
    <property type="match status" value="1"/>
</dbReference>
<feature type="transmembrane region" description="Helical" evidence="5">
    <location>
        <begin position="130"/>
        <end position="149"/>
    </location>
</feature>
<feature type="domain" description="Yip1" evidence="6">
    <location>
        <begin position="9"/>
        <end position="177"/>
    </location>
</feature>
<dbReference type="RefSeq" id="WP_090389971.1">
    <property type="nucleotide sequence ID" value="NZ_FMZO01000004.1"/>
</dbReference>
<sequence length="205" mass="22170">MNVINRAKSMILSPKTEWDVIDGEQPDNAKVITGYVLPLAGLAAIAAFIGYAFIGFDAGLFRIKGINWGIYQAINTLVGAVLGVFVSAFVIDALASSFGSEKNMGRSVQLVAYAYTPAWVGGLLAVLPRLAFLGAIFALYGLYLLYIGLPKMKRTPEDKQLSYFIVSLLVILAVYFVIGMIMSALVMPSMGLSMSKDILESIKIQ</sequence>
<keyword evidence="4 5" id="KW-0472">Membrane</keyword>
<feature type="transmembrane region" description="Helical" evidence="5">
    <location>
        <begin position="74"/>
        <end position="95"/>
    </location>
</feature>
<evidence type="ECO:0000256" key="4">
    <source>
        <dbReference type="ARBA" id="ARBA00023136"/>
    </source>
</evidence>
<dbReference type="GO" id="GO:0016020">
    <property type="term" value="C:membrane"/>
    <property type="evidence" value="ECO:0007669"/>
    <property type="project" value="UniProtKB-SubCell"/>
</dbReference>
<dbReference type="EMBL" id="FMZO01000004">
    <property type="protein sequence ID" value="SDC90334.1"/>
    <property type="molecule type" value="Genomic_DNA"/>
</dbReference>
<name>A0A1G6QEH7_NIADE</name>
<evidence type="ECO:0000313" key="7">
    <source>
        <dbReference type="EMBL" id="SDC90334.1"/>
    </source>
</evidence>
<gene>
    <name evidence="7" type="ORF">SAMN04487894_104369</name>
</gene>
<dbReference type="Proteomes" id="UP000198757">
    <property type="component" value="Unassembled WGS sequence"/>
</dbReference>
<evidence type="ECO:0000256" key="3">
    <source>
        <dbReference type="ARBA" id="ARBA00022989"/>
    </source>
</evidence>
<keyword evidence="3 5" id="KW-1133">Transmembrane helix</keyword>
<keyword evidence="8" id="KW-1185">Reference proteome</keyword>
<feature type="transmembrane region" description="Helical" evidence="5">
    <location>
        <begin position="161"/>
        <end position="186"/>
    </location>
</feature>
<dbReference type="OrthoDB" id="7423401at2"/>
<evidence type="ECO:0000256" key="2">
    <source>
        <dbReference type="ARBA" id="ARBA00022692"/>
    </source>
</evidence>
<dbReference type="InterPro" id="IPR006977">
    <property type="entry name" value="Yip1_dom"/>
</dbReference>
<organism evidence="7 8">
    <name type="scientific">Niabella drilacis (strain DSM 25811 / CCM 8410 / CCUG 62505 / LMG 26954 / E90)</name>
    <dbReference type="NCBI Taxonomy" id="1285928"/>
    <lineage>
        <taxon>Bacteria</taxon>
        <taxon>Pseudomonadati</taxon>
        <taxon>Bacteroidota</taxon>
        <taxon>Chitinophagia</taxon>
        <taxon>Chitinophagales</taxon>
        <taxon>Chitinophagaceae</taxon>
        <taxon>Niabella</taxon>
    </lineage>
</organism>
<evidence type="ECO:0000256" key="1">
    <source>
        <dbReference type="ARBA" id="ARBA00004141"/>
    </source>
</evidence>
<dbReference type="AlphaFoldDB" id="A0A1G6QEH7"/>
<feature type="transmembrane region" description="Helical" evidence="5">
    <location>
        <begin position="107"/>
        <end position="124"/>
    </location>
</feature>
<comment type="subcellular location">
    <subcellularLocation>
        <location evidence="1">Membrane</location>
        <topology evidence="1">Multi-pass membrane protein</topology>
    </subcellularLocation>
</comment>
<evidence type="ECO:0000313" key="8">
    <source>
        <dbReference type="Proteomes" id="UP000198757"/>
    </source>
</evidence>
<evidence type="ECO:0000256" key="5">
    <source>
        <dbReference type="SAM" id="Phobius"/>
    </source>
</evidence>
<evidence type="ECO:0000259" key="6">
    <source>
        <dbReference type="Pfam" id="PF04893"/>
    </source>
</evidence>